<dbReference type="SUPFAM" id="SSF54695">
    <property type="entry name" value="POZ domain"/>
    <property type="match status" value="1"/>
</dbReference>
<name>A0A8H2VXM2_9HELO</name>
<dbReference type="PANTHER" id="PTHR47843">
    <property type="entry name" value="BTB DOMAIN-CONTAINING PROTEIN-RELATED"/>
    <property type="match status" value="1"/>
</dbReference>
<keyword evidence="1" id="KW-1133">Transmembrane helix</keyword>
<dbReference type="InterPro" id="IPR000210">
    <property type="entry name" value="BTB/POZ_dom"/>
</dbReference>
<feature type="transmembrane region" description="Helical" evidence="1">
    <location>
        <begin position="27"/>
        <end position="43"/>
    </location>
</feature>
<proteinExistence type="predicted"/>
<dbReference type="SMART" id="SM00225">
    <property type="entry name" value="BTB"/>
    <property type="match status" value="1"/>
</dbReference>
<feature type="domain" description="BTB" evidence="2">
    <location>
        <begin position="55"/>
        <end position="126"/>
    </location>
</feature>
<organism evidence="3 4">
    <name type="scientific">Sclerotinia trifoliorum</name>
    <dbReference type="NCBI Taxonomy" id="28548"/>
    <lineage>
        <taxon>Eukaryota</taxon>
        <taxon>Fungi</taxon>
        <taxon>Dikarya</taxon>
        <taxon>Ascomycota</taxon>
        <taxon>Pezizomycotina</taxon>
        <taxon>Leotiomycetes</taxon>
        <taxon>Helotiales</taxon>
        <taxon>Sclerotiniaceae</taxon>
        <taxon>Sclerotinia</taxon>
    </lineage>
</organism>
<dbReference type="PROSITE" id="PS50097">
    <property type="entry name" value="BTB"/>
    <property type="match status" value="1"/>
</dbReference>
<evidence type="ECO:0000256" key="1">
    <source>
        <dbReference type="SAM" id="Phobius"/>
    </source>
</evidence>
<sequence>MSCQRNTRRKIAHGASPYSMPKQSTRFSKYVLIFAPAIVFRFTRIKANIVSIFLGDDIITFRVGDGLLPIKVHKNVICEKLEVFDAMLRGNFSEATSKVIDLPEDDFHTFELLVQWCYTNRISMPDSTTSYEAVGQRVELYCLAHKYCALVLQDFVTNYIITWLRMNEHRTKIVDPAWIARIERTFTATYDELAGLDGLPGPLRFLIGFVNKMTVLASKPGASELAVMRFANFRSRELEHWGCVFSEVPSIRRYVGLSGQSDAEITEELNPSSTACCEYHTHSRKDMLECPLFKDLKGSAKYSPDAFVIVTHLKRLGRMAKEIEKYGFHGSSLPRDGPIGANHLILHTEFDMNGNLFTKAQELAGFKELTDMGIISEPTGIRRNFLFLNGNGLENL</sequence>
<dbReference type="InterPro" id="IPR011333">
    <property type="entry name" value="SKP1/BTB/POZ_sf"/>
</dbReference>
<dbReference type="Proteomes" id="UP000624404">
    <property type="component" value="Unassembled WGS sequence"/>
</dbReference>
<evidence type="ECO:0000313" key="3">
    <source>
        <dbReference type="EMBL" id="CAD6446016.1"/>
    </source>
</evidence>
<reference evidence="3" key="1">
    <citation type="submission" date="2020-10" db="EMBL/GenBank/DDBJ databases">
        <authorList>
            <person name="Kusch S."/>
        </authorList>
    </citation>
    <scope>NUCLEOTIDE SEQUENCE</scope>
    <source>
        <strain evidence="3">SwB9</strain>
    </source>
</reference>
<accession>A0A8H2VXM2</accession>
<evidence type="ECO:0000259" key="2">
    <source>
        <dbReference type="PROSITE" id="PS50097"/>
    </source>
</evidence>
<dbReference type="EMBL" id="CAJHIA010000017">
    <property type="protein sequence ID" value="CAD6446016.1"/>
    <property type="molecule type" value="Genomic_DNA"/>
</dbReference>
<evidence type="ECO:0000313" key="4">
    <source>
        <dbReference type="Proteomes" id="UP000624404"/>
    </source>
</evidence>
<keyword evidence="4" id="KW-1185">Reference proteome</keyword>
<dbReference type="OrthoDB" id="6359816at2759"/>
<dbReference type="PANTHER" id="PTHR47843:SF2">
    <property type="entry name" value="BTB DOMAIN-CONTAINING PROTEIN"/>
    <property type="match status" value="1"/>
</dbReference>
<dbReference type="AlphaFoldDB" id="A0A8H2VXM2"/>
<dbReference type="CDD" id="cd18186">
    <property type="entry name" value="BTB_POZ_ZBTB_KLHL-like"/>
    <property type="match status" value="1"/>
</dbReference>
<gene>
    <name evidence="3" type="ORF">SCLTRI_LOCUS5732</name>
</gene>
<keyword evidence="1" id="KW-0472">Membrane</keyword>
<comment type="caution">
    <text evidence="3">The sequence shown here is derived from an EMBL/GenBank/DDBJ whole genome shotgun (WGS) entry which is preliminary data.</text>
</comment>
<protein>
    <submittedName>
        <fullName evidence="3">847a6801-eb57-49fd-bc29-46525bcb55b2-CDS</fullName>
    </submittedName>
</protein>
<keyword evidence="1" id="KW-0812">Transmembrane</keyword>
<dbReference type="Gene3D" id="3.30.710.10">
    <property type="entry name" value="Potassium Channel Kv1.1, Chain A"/>
    <property type="match status" value="1"/>
</dbReference>
<dbReference type="Pfam" id="PF00651">
    <property type="entry name" value="BTB"/>
    <property type="match status" value="1"/>
</dbReference>